<keyword evidence="1" id="KW-0732">Signal</keyword>
<dbReference type="RefSeq" id="WP_028355830.1">
    <property type="nucleotide sequence ID" value="NZ_NEVT01000006.1"/>
</dbReference>
<dbReference type="Pfam" id="PF03886">
    <property type="entry name" value="ABC_trans_aux"/>
    <property type="match status" value="1"/>
</dbReference>
<protein>
    <recommendedName>
        <fullName evidence="2">ABC-type transport auxiliary lipoprotein component domain-containing protein</fullName>
    </recommendedName>
</protein>
<feature type="domain" description="ABC-type transport auxiliary lipoprotein component" evidence="2">
    <location>
        <begin position="32"/>
        <end position="191"/>
    </location>
</feature>
<proteinExistence type="predicted"/>
<dbReference type="SUPFAM" id="SSF159594">
    <property type="entry name" value="XCC0632-like"/>
    <property type="match status" value="1"/>
</dbReference>
<comment type="caution">
    <text evidence="3">The sequence shown here is derived from an EMBL/GenBank/DDBJ whole genome shotgun (WGS) entry which is preliminary data.</text>
</comment>
<dbReference type="Gene3D" id="3.40.50.10610">
    <property type="entry name" value="ABC-type transport auxiliary lipoprotein component"/>
    <property type="match status" value="1"/>
</dbReference>
<dbReference type="PROSITE" id="PS51257">
    <property type="entry name" value="PROKAR_LIPOPROTEIN"/>
    <property type="match status" value="1"/>
</dbReference>
<dbReference type="InterPro" id="IPR005586">
    <property type="entry name" value="ABC_trans_aux"/>
</dbReference>
<evidence type="ECO:0000256" key="1">
    <source>
        <dbReference type="SAM" id="SignalP"/>
    </source>
</evidence>
<feature type="signal peptide" evidence="1">
    <location>
        <begin position="1"/>
        <end position="20"/>
    </location>
</feature>
<dbReference type="Proteomes" id="UP000215633">
    <property type="component" value="Unassembled WGS sequence"/>
</dbReference>
<organism evidence="3 4">
    <name type="scientific">Bordetella genomosp. 2</name>
    <dbReference type="NCBI Taxonomy" id="1983456"/>
    <lineage>
        <taxon>Bacteria</taxon>
        <taxon>Pseudomonadati</taxon>
        <taxon>Pseudomonadota</taxon>
        <taxon>Betaproteobacteria</taxon>
        <taxon>Burkholderiales</taxon>
        <taxon>Alcaligenaceae</taxon>
        <taxon>Bordetella</taxon>
    </lineage>
</organism>
<dbReference type="AlphaFoldDB" id="A0A261VPM4"/>
<gene>
    <name evidence="3" type="ORF">CAL24_12860</name>
</gene>
<reference evidence="4" key="1">
    <citation type="submission" date="2017-05" db="EMBL/GenBank/DDBJ databases">
        <title>Complete and WGS of Bordetella genogroups.</title>
        <authorList>
            <person name="Spilker T."/>
            <person name="Lipuma J."/>
        </authorList>
    </citation>
    <scope>NUCLEOTIDE SEQUENCE [LARGE SCALE GENOMIC DNA]</scope>
    <source>
        <strain evidence="4">AU8256</strain>
    </source>
</reference>
<sequence>MPTRRLPLLLSSLALGAALAGCGGSPPARYHTLQAPLDAAASTRHANYLIEVAPVSVPMQADQPQIMLRNDAGSLTPLYSDRWSAPLADEIGAALSDTLTRSLGTLDVRTIKPAEGAPVWRVQADVQRFDMIEGGPARIDATWRVRPLHLAGASTLACRSIVTVPAGAGAGVAPLVQAQQRAIALLGATMASAIQAGGREASPPSAEVQLAGCTK</sequence>
<accession>A0A261VPM4</accession>
<keyword evidence="4" id="KW-1185">Reference proteome</keyword>
<evidence type="ECO:0000259" key="2">
    <source>
        <dbReference type="Pfam" id="PF03886"/>
    </source>
</evidence>
<name>A0A261VPM4_9BORD</name>
<evidence type="ECO:0000313" key="3">
    <source>
        <dbReference type="EMBL" id="OZI76068.1"/>
    </source>
</evidence>
<feature type="chain" id="PRO_5013079797" description="ABC-type transport auxiliary lipoprotein component domain-containing protein" evidence="1">
    <location>
        <begin position="21"/>
        <end position="215"/>
    </location>
</feature>
<dbReference type="EMBL" id="NEVT01000006">
    <property type="protein sequence ID" value="OZI76068.1"/>
    <property type="molecule type" value="Genomic_DNA"/>
</dbReference>
<evidence type="ECO:0000313" key="4">
    <source>
        <dbReference type="Proteomes" id="UP000215633"/>
    </source>
</evidence>